<dbReference type="InterPro" id="IPR003675">
    <property type="entry name" value="Rce1/LyrA-like_dom"/>
</dbReference>
<keyword evidence="1" id="KW-0472">Membrane</keyword>
<keyword evidence="1" id="KW-0812">Transmembrane</keyword>
<feature type="domain" description="CAAX prenyl protease 2/Lysostaphin resistance protein A-like" evidence="2">
    <location>
        <begin position="128"/>
        <end position="215"/>
    </location>
</feature>
<dbReference type="InterPro" id="IPR052710">
    <property type="entry name" value="CAAX_protease"/>
</dbReference>
<dbReference type="GO" id="GO:0080120">
    <property type="term" value="P:CAAX-box protein maturation"/>
    <property type="evidence" value="ECO:0007669"/>
    <property type="project" value="UniProtKB-ARBA"/>
</dbReference>
<reference evidence="3 4" key="1">
    <citation type="submission" date="2019-03" db="EMBL/GenBank/DDBJ databases">
        <title>Genomic Encyclopedia of Archaeal and Bacterial Type Strains, Phase II (KMG-II): from individual species to whole genera.</title>
        <authorList>
            <person name="Goeker M."/>
        </authorList>
    </citation>
    <scope>NUCLEOTIDE SEQUENCE [LARGE SCALE GENOMIC DNA]</scope>
    <source>
        <strain evidence="3 4">RL-C</strain>
    </source>
</reference>
<evidence type="ECO:0000259" key="2">
    <source>
        <dbReference type="Pfam" id="PF02517"/>
    </source>
</evidence>
<organism evidence="3 4">
    <name type="scientific">Acetobacteroides hydrogenigenes</name>
    <dbReference type="NCBI Taxonomy" id="979970"/>
    <lineage>
        <taxon>Bacteria</taxon>
        <taxon>Pseudomonadati</taxon>
        <taxon>Bacteroidota</taxon>
        <taxon>Bacteroidia</taxon>
        <taxon>Bacteroidales</taxon>
        <taxon>Rikenellaceae</taxon>
        <taxon>Acetobacteroides</taxon>
    </lineage>
</organism>
<gene>
    <name evidence="3" type="ORF">CLV25_108117</name>
</gene>
<dbReference type="GO" id="GO:0004175">
    <property type="term" value="F:endopeptidase activity"/>
    <property type="evidence" value="ECO:0007669"/>
    <property type="project" value="UniProtKB-ARBA"/>
</dbReference>
<keyword evidence="4" id="KW-1185">Reference proteome</keyword>
<keyword evidence="1" id="KW-1133">Transmembrane helix</keyword>
<proteinExistence type="predicted"/>
<dbReference type="RefSeq" id="WP_131839464.1">
    <property type="nucleotide sequence ID" value="NZ_SLWB01000008.1"/>
</dbReference>
<protein>
    <recommendedName>
        <fullName evidence="2">CAAX prenyl protease 2/Lysostaphin resistance protein A-like domain-containing protein</fullName>
    </recommendedName>
</protein>
<dbReference type="PANTHER" id="PTHR36435">
    <property type="entry name" value="SLR1288 PROTEIN"/>
    <property type="match status" value="1"/>
</dbReference>
<dbReference type="Proteomes" id="UP000294830">
    <property type="component" value="Unassembled WGS sequence"/>
</dbReference>
<name>A0A4R2ED57_9BACT</name>
<feature type="transmembrane region" description="Helical" evidence="1">
    <location>
        <begin position="209"/>
        <end position="229"/>
    </location>
</feature>
<dbReference type="EMBL" id="SLWB01000008">
    <property type="protein sequence ID" value="TCN66778.1"/>
    <property type="molecule type" value="Genomic_DNA"/>
</dbReference>
<comment type="caution">
    <text evidence="3">The sequence shown here is derived from an EMBL/GenBank/DDBJ whole genome shotgun (WGS) entry which is preliminary data.</text>
</comment>
<feature type="transmembrane region" description="Helical" evidence="1">
    <location>
        <begin position="52"/>
        <end position="69"/>
    </location>
</feature>
<feature type="transmembrane region" description="Helical" evidence="1">
    <location>
        <begin position="124"/>
        <end position="142"/>
    </location>
</feature>
<dbReference type="Pfam" id="PF02517">
    <property type="entry name" value="Rce1-like"/>
    <property type="match status" value="1"/>
</dbReference>
<dbReference type="AlphaFoldDB" id="A0A4R2ED57"/>
<evidence type="ECO:0000313" key="3">
    <source>
        <dbReference type="EMBL" id="TCN66778.1"/>
    </source>
</evidence>
<evidence type="ECO:0000313" key="4">
    <source>
        <dbReference type="Proteomes" id="UP000294830"/>
    </source>
</evidence>
<evidence type="ECO:0000256" key="1">
    <source>
        <dbReference type="SAM" id="Phobius"/>
    </source>
</evidence>
<feature type="transmembrane region" description="Helical" evidence="1">
    <location>
        <begin position="235"/>
        <end position="254"/>
    </location>
</feature>
<sequence>MDSSEQIIKPKPKFPTITQAWYITLIFFVVTIAVAGALALLINGGYKDLREFLGYTIPLGVVCAVVLMFQKHEFDAKFTTLFRKFDLQIIPFLLLFVLGFGYASDFIMSLFPMPEFMKKIFEEMLSFSVLGFLLVCVAAPLLEEILCRGIFLRSFLENYSSKKAIVWSAIIFAVLHMNPWQAIPAFVVGYFMGWLFYKTKSLLPSIVVHFLNNVIAYITAGIVGVDFTYNKLLPWQTNLALAVLGVLLAVFSVYRIRKILAVKEELV</sequence>
<accession>A0A4R2ED57</accession>
<feature type="transmembrane region" description="Helical" evidence="1">
    <location>
        <begin position="164"/>
        <end position="197"/>
    </location>
</feature>
<dbReference type="OrthoDB" id="158986at2"/>
<feature type="transmembrane region" description="Helical" evidence="1">
    <location>
        <begin position="20"/>
        <end position="40"/>
    </location>
</feature>
<dbReference type="PANTHER" id="PTHR36435:SF1">
    <property type="entry name" value="CAAX AMINO TERMINAL PROTEASE FAMILY PROTEIN"/>
    <property type="match status" value="1"/>
</dbReference>
<feature type="transmembrane region" description="Helical" evidence="1">
    <location>
        <begin position="89"/>
        <end position="112"/>
    </location>
</feature>